<accession>A0A2S8EZ73</accession>
<feature type="domain" description="Response regulatory" evidence="7">
    <location>
        <begin position="5"/>
        <end position="119"/>
    </location>
</feature>
<evidence type="ECO:0000256" key="1">
    <source>
        <dbReference type="ARBA" id="ARBA00022553"/>
    </source>
</evidence>
<dbReference type="PANTHER" id="PTHR48111:SF1">
    <property type="entry name" value="TWO-COMPONENT RESPONSE REGULATOR ORR33"/>
    <property type="match status" value="1"/>
</dbReference>
<name>A0A2S8EZ73_9BACT</name>
<dbReference type="OrthoDB" id="9788090at2"/>
<dbReference type="Gene3D" id="3.40.50.2300">
    <property type="match status" value="1"/>
</dbReference>
<dbReference type="InterPro" id="IPR011006">
    <property type="entry name" value="CheY-like_superfamily"/>
</dbReference>
<feature type="modified residue" description="4-aspartylphosphate" evidence="6">
    <location>
        <position position="54"/>
    </location>
</feature>
<keyword evidence="1 6" id="KW-0597">Phosphoprotein</keyword>
<evidence type="ECO:0000256" key="2">
    <source>
        <dbReference type="ARBA" id="ARBA00023012"/>
    </source>
</evidence>
<organism evidence="8 9">
    <name type="scientific">Blastopirellula marina</name>
    <dbReference type="NCBI Taxonomy" id="124"/>
    <lineage>
        <taxon>Bacteria</taxon>
        <taxon>Pseudomonadati</taxon>
        <taxon>Planctomycetota</taxon>
        <taxon>Planctomycetia</taxon>
        <taxon>Pirellulales</taxon>
        <taxon>Pirellulaceae</taxon>
        <taxon>Blastopirellula</taxon>
    </lineage>
</organism>
<dbReference type="GO" id="GO:0005829">
    <property type="term" value="C:cytosol"/>
    <property type="evidence" value="ECO:0007669"/>
    <property type="project" value="TreeGrafter"/>
</dbReference>
<protein>
    <submittedName>
        <fullName evidence="8">DNA-binding response regulator</fullName>
    </submittedName>
</protein>
<keyword evidence="2" id="KW-0902">Two-component regulatory system</keyword>
<evidence type="ECO:0000313" key="9">
    <source>
        <dbReference type="Proteomes" id="UP000240009"/>
    </source>
</evidence>
<dbReference type="Pfam" id="PF02954">
    <property type="entry name" value="HTH_8"/>
    <property type="match status" value="1"/>
</dbReference>
<dbReference type="AlphaFoldDB" id="A0A2S8EZ73"/>
<dbReference type="GO" id="GO:0000976">
    <property type="term" value="F:transcription cis-regulatory region binding"/>
    <property type="evidence" value="ECO:0007669"/>
    <property type="project" value="TreeGrafter"/>
</dbReference>
<proteinExistence type="predicted"/>
<sequence length="177" mass="19497">MTRPTILLVDDDDILRNRLTRAFSSRGFDVYSAKTKEDAVTQAQEAQPDRAVLDLKMPETSGIEVLKDLLKVSPLTQAVILTGYGSITNAVEAVRLGAVNYLTKPADVDEILAAFDNQEAVAPESQGQSYNPQSLAEAEWEHIHRVLNDCGGNLSEAARLLDIPRRTLQRKLKKLAP</sequence>
<dbReference type="PRINTS" id="PR01590">
    <property type="entry name" value="HTHFIS"/>
</dbReference>
<dbReference type="GO" id="GO:0032993">
    <property type="term" value="C:protein-DNA complex"/>
    <property type="evidence" value="ECO:0007669"/>
    <property type="project" value="TreeGrafter"/>
</dbReference>
<evidence type="ECO:0000256" key="3">
    <source>
        <dbReference type="ARBA" id="ARBA00023015"/>
    </source>
</evidence>
<dbReference type="InterPro" id="IPR039420">
    <property type="entry name" value="WalR-like"/>
</dbReference>
<dbReference type="Pfam" id="PF00072">
    <property type="entry name" value="Response_reg"/>
    <property type="match status" value="1"/>
</dbReference>
<evidence type="ECO:0000256" key="4">
    <source>
        <dbReference type="ARBA" id="ARBA00023125"/>
    </source>
</evidence>
<dbReference type="Proteomes" id="UP000240009">
    <property type="component" value="Unassembled WGS sequence"/>
</dbReference>
<dbReference type="SUPFAM" id="SSF52172">
    <property type="entry name" value="CheY-like"/>
    <property type="match status" value="1"/>
</dbReference>
<dbReference type="Gene3D" id="1.10.10.60">
    <property type="entry name" value="Homeodomain-like"/>
    <property type="match status" value="1"/>
</dbReference>
<gene>
    <name evidence="8" type="ORF">C5Y96_25305</name>
</gene>
<dbReference type="InterPro" id="IPR009057">
    <property type="entry name" value="Homeodomain-like_sf"/>
</dbReference>
<evidence type="ECO:0000259" key="7">
    <source>
        <dbReference type="PROSITE" id="PS50110"/>
    </source>
</evidence>
<dbReference type="InterPro" id="IPR001789">
    <property type="entry name" value="Sig_transdc_resp-reg_receiver"/>
</dbReference>
<dbReference type="SMART" id="SM00448">
    <property type="entry name" value="REC"/>
    <property type="match status" value="1"/>
</dbReference>
<dbReference type="PROSITE" id="PS50110">
    <property type="entry name" value="RESPONSE_REGULATORY"/>
    <property type="match status" value="1"/>
</dbReference>
<dbReference type="GO" id="GO:0000156">
    <property type="term" value="F:phosphorelay response regulator activity"/>
    <property type="evidence" value="ECO:0007669"/>
    <property type="project" value="TreeGrafter"/>
</dbReference>
<dbReference type="InterPro" id="IPR002197">
    <property type="entry name" value="HTH_Fis"/>
</dbReference>
<dbReference type="SUPFAM" id="SSF46689">
    <property type="entry name" value="Homeodomain-like"/>
    <property type="match status" value="1"/>
</dbReference>
<keyword evidence="5" id="KW-0804">Transcription</keyword>
<dbReference type="GO" id="GO:0006355">
    <property type="term" value="P:regulation of DNA-templated transcription"/>
    <property type="evidence" value="ECO:0007669"/>
    <property type="project" value="TreeGrafter"/>
</dbReference>
<dbReference type="EMBL" id="PUIA01000085">
    <property type="protein sequence ID" value="PQO25226.1"/>
    <property type="molecule type" value="Genomic_DNA"/>
</dbReference>
<dbReference type="RefSeq" id="WP_105359239.1">
    <property type="nucleotide sequence ID" value="NZ_PUIA01000085.1"/>
</dbReference>
<dbReference type="CDD" id="cd17563">
    <property type="entry name" value="REC_RegA-like"/>
    <property type="match status" value="1"/>
</dbReference>
<dbReference type="PANTHER" id="PTHR48111">
    <property type="entry name" value="REGULATOR OF RPOS"/>
    <property type="match status" value="1"/>
</dbReference>
<reference evidence="8 9" key="1">
    <citation type="submission" date="2018-02" db="EMBL/GenBank/DDBJ databases">
        <title>Comparative genomes isolates from brazilian mangrove.</title>
        <authorList>
            <person name="Araujo J.E."/>
            <person name="Taketani R.G."/>
            <person name="Silva M.C.P."/>
            <person name="Loureco M.V."/>
            <person name="Andreote F.D."/>
        </authorList>
    </citation>
    <scope>NUCLEOTIDE SEQUENCE [LARGE SCALE GENOMIC DNA]</scope>
    <source>
        <strain evidence="8 9">HEX-2 MGV</strain>
    </source>
</reference>
<keyword evidence="3" id="KW-0805">Transcription regulation</keyword>
<comment type="caution">
    <text evidence="8">The sequence shown here is derived from an EMBL/GenBank/DDBJ whole genome shotgun (WGS) entry which is preliminary data.</text>
</comment>
<evidence type="ECO:0000256" key="5">
    <source>
        <dbReference type="ARBA" id="ARBA00023163"/>
    </source>
</evidence>
<keyword evidence="4 8" id="KW-0238">DNA-binding</keyword>
<evidence type="ECO:0000256" key="6">
    <source>
        <dbReference type="PROSITE-ProRule" id="PRU00169"/>
    </source>
</evidence>
<evidence type="ECO:0000313" key="8">
    <source>
        <dbReference type="EMBL" id="PQO25226.1"/>
    </source>
</evidence>